<proteinExistence type="predicted"/>
<evidence type="ECO:0000313" key="8">
    <source>
        <dbReference type="EMBL" id="MFC6386751.1"/>
    </source>
</evidence>
<protein>
    <recommendedName>
        <fullName evidence="1">Lactose phosphotransferase system repressor</fullName>
    </recommendedName>
</protein>
<dbReference type="SMART" id="SM00420">
    <property type="entry name" value="HTH_DEOR"/>
    <property type="match status" value="1"/>
</dbReference>
<organism evidence="8 9">
    <name type="scientific">Sporolactobacillus kofuensis</name>
    <dbReference type="NCBI Taxonomy" id="269672"/>
    <lineage>
        <taxon>Bacteria</taxon>
        <taxon>Bacillati</taxon>
        <taxon>Bacillota</taxon>
        <taxon>Bacilli</taxon>
        <taxon>Bacillales</taxon>
        <taxon>Sporolactobacillaceae</taxon>
        <taxon>Sporolactobacillus</taxon>
    </lineage>
</organism>
<dbReference type="EMBL" id="JBHSTQ010000008">
    <property type="protein sequence ID" value="MFC6386751.1"/>
    <property type="molecule type" value="Genomic_DNA"/>
</dbReference>
<dbReference type="SUPFAM" id="SSF100950">
    <property type="entry name" value="NagB/RpiA/CoA transferase-like"/>
    <property type="match status" value="1"/>
</dbReference>
<dbReference type="SMART" id="SM01134">
    <property type="entry name" value="DeoRC"/>
    <property type="match status" value="1"/>
</dbReference>
<dbReference type="Pfam" id="PF00455">
    <property type="entry name" value="DeoRC"/>
    <property type="match status" value="1"/>
</dbReference>
<dbReference type="InterPro" id="IPR037171">
    <property type="entry name" value="NagB/RpiA_transferase-like"/>
</dbReference>
<keyword evidence="9" id="KW-1185">Reference proteome</keyword>
<sequence length="254" mass="28894">MLKEERYQTILRDIEINELASVSDLAKKLDVTEMTIRRDLDDLEEKGLVDRIHGGAKKRGAKGYHELSHIQKQEINIEKKKAIAQRSVALIENKDVVFIGPGTTAGFIHDYLDKEHFKHLDIVTNSVSVFEQFKNDTPQFEIILVGGRYRARTETFVGYFTNKLLKEFNVTKAFIGTNGISGLNVTTANEDEGIAQKIVLDNANETYILADSTKFGVEAFHNLYDVRKLTAIITDSSIESKYVSYYKDRVKIIR</sequence>
<evidence type="ECO:0000256" key="1">
    <source>
        <dbReference type="ARBA" id="ARBA00021390"/>
    </source>
</evidence>
<dbReference type="PROSITE" id="PS51000">
    <property type="entry name" value="HTH_DEOR_2"/>
    <property type="match status" value="1"/>
</dbReference>
<evidence type="ECO:0000256" key="2">
    <source>
        <dbReference type="ARBA" id="ARBA00022491"/>
    </source>
</evidence>
<evidence type="ECO:0000256" key="3">
    <source>
        <dbReference type="ARBA" id="ARBA00023015"/>
    </source>
</evidence>
<dbReference type="PROSITE" id="PS00894">
    <property type="entry name" value="HTH_DEOR_1"/>
    <property type="match status" value="1"/>
</dbReference>
<dbReference type="InterPro" id="IPR050313">
    <property type="entry name" value="Carb_Metab_HTH_regulators"/>
</dbReference>
<dbReference type="InterPro" id="IPR036390">
    <property type="entry name" value="WH_DNA-bd_sf"/>
</dbReference>
<dbReference type="PANTHER" id="PTHR30363:SF4">
    <property type="entry name" value="GLYCEROL-3-PHOSPHATE REGULON REPRESSOR"/>
    <property type="match status" value="1"/>
</dbReference>
<dbReference type="Proteomes" id="UP001596267">
    <property type="component" value="Unassembled WGS sequence"/>
</dbReference>
<evidence type="ECO:0000313" key="9">
    <source>
        <dbReference type="Proteomes" id="UP001596267"/>
    </source>
</evidence>
<evidence type="ECO:0000256" key="5">
    <source>
        <dbReference type="ARBA" id="ARBA00023163"/>
    </source>
</evidence>
<reference evidence="9" key="1">
    <citation type="journal article" date="2019" name="Int. J. Syst. Evol. Microbiol.">
        <title>The Global Catalogue of Microorganisms (GCM) 10K type strain sequencing project: providing services to taxonomists for standard genome sequencing and annotation.</title>
        <authorList>
            <consortium name="The Broad Institute Genomics Platform"/>
            <consortium name="The Broad Institute Genome Sequencing Center for Infectious Disease"/>
            <person name="Wu L."/>
            <person name="Ma J."/>
        </authorList>
    </citation>
    <scope>NUCLEOTIDE SEQUENCE [LARGE SCALE GENOMIC DNA]</scope>
    <source>
        <strain evidence="9">CCUG 42001</strain>
    </source>
</reference>
<evidence type="ECO:0000259" key="7">
    <source>
        <dbReference type="PROSITE" id="PS51000"/>
    </source>
</evidence>
<evidence type="ECO:0000256" key="4">
    <source>
        <dbReference type="ARBA" id="ARBA00023125"/>
    </source>
</evidence>
<dbReference type="PRINTS" id="PR00037">
    <property type="entry name" value="HTHLACR"/>
</dbReference>
<dbReference type="InterPro" id="IPR036388">
    <property type="entry name" value="WH-like_DNA-bd_sf"/>
</dbReference>
<keyword evidence="4 8" id="KW-0238">DNA-binding</keyword>
<keyword evidence="2" id="KW-0678">Repressor</keyword>
<dbReference type="InterPro" id="IPR014036">
    <property type="entry name" value="DeoR-like_C"/>
</dbReference>
<dbReference type="InterPro" id="IPR018356">
    <property type="entry name" value="Tscrpt_reg_HTH_DeoR_CS"/>
</dbReference>
<gene>
    <name evidence="8" type="ORF">ACFP7A_09055</name>
</gene>
<keyword evidence="3" id="KW-0805">Transcription regulation</keyword>
<dbReference type="Pfam" id="PF08220">
    <property type="entry name" value="HTH_DeoR"/>
    <property type="match status" value="1"/>
</dbReference>
<name>A0ABW1WEF4_9BACL</name>
<keyword evidence="5" id="KW-0804">Transcription</keyword>
<dbReference type="Gene3D" id="1.10.10.10">
    <property type="entry name" value="Winged helix-like DNA-binding domain superfamily/Winged helix DNA-binding domain"/>
    <property type="match status" value="1"/>
</dbReference>
<comment type="function">
    <text evidence="6">Repressor of the lactose catabolism operon. Galactose-6-phosphate is the inducer.</text>
</comment>
<evidence type="ECO:0000256" key="6">
    <source>
        <dbReference type="ARBA" id="ARBA00024937"/>
    </source>
</evidence>
<accession>A0ABW1WEF4</accession>
<feature type="domain" description="HTH deoR-type" evidence="7">
    <location>
        <begin position="3"/>
        <end position="58"/>
    </location>
</feature>
<dbReference type="InterPro" id="IPR001034">
    <property type="entry name" value="DeoR_HTH"/>
</dbReference>
<dbReference type="GO" id="GO:0003677">
    <property type="term" value="F:DNA binding"/>
    <property type="evidence" value="ECO:0007669"/>
    <property type="project" value="UniProtKB-KW"/>
</dbReference>
<dbReference type="RefSeq" id="WP_253054762.1">
    <property type="nucleotide sequence ID" value="NZ_JAMXWN010000008.1"/>
</dbReference>
<comment type="caution">
    <text evidence="8">The sequence shown here is derived from an EMBL/GenBank/DDBJ whole genome shotgun (WGS) entry which is preliminary data.</text>
</comment>
<dbReference type="PANTHER" id="PTHR30363">
    <property type="entry name" value="HTH-TYPE TRANSCRIPTIONAL REGULATOR SRLR-RELATED"/>
    <property type="match status" value="1"/>
</dbReference>
<dbReference type="SUPFAM" id="SSF46785">
    <property type="entry name" value="Winged helix' DNA-binding domain"/>
    <property type="match status" value="1"/>
</dbReference>
<dbReference type="Gene3D" id="3.40.50.1360">
    <property type="match status" value="1"/>
</dbReference>